<dbReference type="PANTHER" id="PTHR45947:SF3">
    <property type="entry name" value="SULFOQUINOVOSYL TRANSFERASE SQD2"/>
    <property type="match status" value="1"/>
</dbReference>
<dbReference type="SUPFAM" id="SSF53756">
    <property type="entry name" value="UDP-Glycosyltransferase/glycogen phosphorylase"/>
    <property type="match status" value="1"/>
</dbReference>
<dbReference type="Gene3D" id="3.40.50.2000">
    <property type="entry name" value="Glycogen Phosphorylase B"/>
    <property type="match status" value="2"/>
</dbReference>
<dbReference type="InterPro" id="IPR028098">
    <property type="entry name" value="Glyco_trans_4-like_N"/>
</dbReference>
<protein>
    <submittedName>
        <fullName evidence="3">Glycosyltransferase family 4 protein</fullName>
        <ecNumber evidence="3">2.4.-.-</ecNumber>
    </submittedName>
</protein>
<keyword evidence="3" id="KW-0328">Glycosyltransferase</keyword>
<dbReference type="CDD" id="cd03801">
    <property type="entry name" value="GT4_PimA-like"/>
    <property type="match status" value="1"/>
</dbReference>
<keyword evidence="3" id="KW-0808">Transferase</keyword>
<dbReference type="Proteomes" id="UP001549749">
    <property type="component" value="Unassembled WGS sequence"/>
</dbReference>
<gene>
    <name evidence="3" type="ORF">ABR189_05695</name>
</gene>
<feature type="domain" description="Glycosyltransferase subfamily 4-like N-terminal" evidence="2">
    <location>
        <begin position="124"/>
        <end position="234"/>
    </location>
</feature>
<comment type="caution">
    <text evidence="3">The sequence shown here is derived from an EMBL/GenBank/DDBJ whole genome shotgun (WGS) entry which is preliminary data.</text>
</comment>
<sequence length="429" mass="47709">MKVLMFGWEFPPHISGGLGTACLGIATGLAANDVKVLFVVPKKHGNEDAEKIKVVGASDVEIPASSIHTEKLRETFSYFEVNSPVLPYHSPETFAASAKTTTVTSSQTTSRPVMRYPFTGGYGKDLMKEIWQYALTAVTIATQHDFDVIHVHDWLTFPAGIMARAVSGKPLIVHVHATEFDRSGNNINTQVYETERLGMLKADKVIAVSELTRRIIIDRYFIPADKVVTVHNAVLPVAGIQKSLPSKNFKEKVITFAGRITYQKGPAYFIEAAAKILKVDKSFRFVMAGSGDMLKAMISYAAQLRISRYFHFPGFLKEAELNKLLTISDVFVMPSVSEPFGIIPLEAIRAGVPVIISRQSGVQEVLQYALKIDSPDTFDMANCIYALARYKGIHSLLKRESTQELNALSWEKQASHIKKIYDHLISMFY</sequence>
<dbReference type="EMBL" id="JBEXAC010000001">
    <property type="protein sequence ID" value="MET6996848.1"/>
    <property type="molecule type" value="Genomic_DNA"/>
</dbReference>
<evidence type="ECO:0000313" key="4">
    <source>
        <dbReference type="Proteomes" id="UP001549749"/>
    </source>
</evidence>
<dbReference type="EC" id="2.4.-.-" evidence="3"/>
<feature type="domain" description="Glycosyl transferase family 1" evidence="1">
    <location>
        <begin position="247"/>
        <end position="366"/>
    </location>
</feature>
<name>A0ABV2T1F3_9BACT</name>
<dbReference type="RefSeq" id="WP_354659489.1">
    <property type="nucleotide sequence ID" value="NZ_JBEXAC010000001.1"/>
</dbReference>
<dbReference type="PANTHER" id="PTHR45947">
    <property type="entry name" value="SULFOQUINOVOSYL TRANSFERASE SQD2"/>
    <property type="match status" value="1"/>
</dbReference>
<keyword evidence="4" id="KW-1185">Reference proteome</keyword>
<organism evidence="3 4">
    <name type="scientific">Chitinophaga defluvii</name>
    <dbReference type="NCBI Taxonomy" id="3163343"/>
    <lineage>
        <taxon>Bacteria</taxon>
        <taxon>Pseudomonadati</taxon>
        <taxon>Bacteroidota</taxon>
        <taxon>Chitinophagia</taxon>
        <taxon>Chitinophagales</taxon>
        <taxon>Chitinophagaceae</taxon>
        <taxon>Chitinophaga</taxon>
    </lineage>
</organism>
<dbReference type="InterPro" id="IPR001296">
    <property type="entry name" value="Glyco_trans_1"/>
</dbReference>
<proteinExistence type="predicted"/>
<reference evidence="3 4" key="1">
    <citation type="submission" date="2024-06" db="EMBL/GenBank/DDBJ databases">
        <title>Chitinophaga defluvii sp. nov., isolated from municipal sewage.</title>
        <authorList>
            <person name="Zhang L."/>
        </authorList>
    </citation>
    <scope>NUCLEOTIDE SEQUENCE [LARGE SCALE GENOMIC DNA]</scope>
    <source>
        <strain evidence="3 4">H8</strain>
    </source>
</reference>
<evidence type="ECO:0000259" key="1">
    <source>
        <dbReference type="Pfam" id="PF00534"/>
    </source>
</evidence>
<dbReference type="InterPro" id="IPR050194">
    <property type="entry name" value="Glycosyltransferase_grp1"/>
</dbReference>
<accession>A0ABV2T1F3</accession>
<dbReference type="Pfam" id="PF13439">
    <property type="entry name" value="Glyco_transf_4"/>
    <property type="match status" value="1"/>
</dbReference>
<dbReference type="GO" id="GO:0016757">
    <property type="term" value="F:glycosyltransferase activity"/>
    <property type="evidence" value="ECO:0007669"/>
    <property type="project" value="UniProtKB-KW"/>
</dbReference>
<dbReference type="PROSITE" id="PS51257">
    <property type="entry name" value="PROKAR_LIPOPROTEIN"/>
    <property type="match status" value="1"/>
</dbReference>
<dbReference type="Pfam" id="PF00534">
    <property type="entry name" value="Glycos_transf_1"/>
    <property type="match status" value="1"/>
</dbReference>
<evidence type="ECO:0000259" key="2">
    <source>
        <dbReference type="Pfam" id="PF13439"/>
    </source>
</evidence>
<evidence type="ECO:0000313" key="3">
    <source>
        <dbReference type="EMBL" id="MET6996848.1"/>
    </source>
</evidence>